<name>A0ABQ6FQ76_9CHLR</name>
<reference evidence="2 3" key="1">
    <citation type="submission" date="2023-02" db="EMBL/GenBank/DDBJ databases">
        <title>Dictyobacter halimunensis sp. nov., a new member of the class Ktedonobacteria from forest soil in a geothermal area.</title>
        <authorList>
            <person name="Rachmania M.K."/>
            <person name="Ningsih F."/>
            <person name="Sakai Y."/>
            <person name="Yabe S."/>
            <person name="Yokota A."/>
            <person name="Sjamsuridzal W."/>
        </authorList>
    </citation>
    <scope>NUCLEOTIDE SEQUENCE [LARGE SCALE GENOMIC DNA]</scope>
    <source>
        <strain evidence="2 3">S3.2.2.5</strain>
    </source>
</reference>
<evidence type="ECO:0000313" key="3">
    <source>
        <dbReference type="Proteomes" id="UP001344906"/>
    </source>
</evidence>
<keyword evidence="3" id="KW-1185">Reference proteome</keyword>
<proteinExistence type="predicted"/>
<keyword evidence="1" id="KW-1133">Transmembrane helix</keyword>
<sequence>MLGIGSAIALLVIAIITIMQQGQLDIVQFIIGIICVLALAILIIVWMLFLEPSNNYCPKFVINDEGITAHYSLRRASLHWNEARLFASYYTYGKPLFTSYIRVNELSGEHAFISWSWSVLNSPWWSVRVNGRAVDAGYSKLFVKQFNRTIVGHSKLPLCELVITGIKTPGTNPARPLHGSSSVREKGHS</sequence>
<gene>
    <name evidence="2" type="ORF">KDH_18100</name>
</gene>
<organism evidence="2 3">
    <name type="scientific">Dictyobacter halimunensis</name>
    <dbReference type="NCBI Taxonomy" id="3026934"/>
    <lineage>
        <taxon>Bacteria</taxon>
        <taxon>Bacillati</taxon>
        <taxon>Chloroflexota</taxon>
        <taxon>Ktedonobacteria</taxon>
        <taxon>Ktedonobacterales</taxon>
        <taxon>Dictyobacteraceae</taxon>
        <taxon>Dictyobacter</taxon>
    </lineage>
</organism>
<keyword evidence="1" id="KW-0472">Membrane</keyword>
<protein>
    <submittedName>
        <fullName evidence="2">Uncharacterized protein</fullName>
    </submittedName>
</protein>
<accession>A0ABQ6FQ76</accession>
<dbReference type="Proteomes" id="UP001344906">
    <property type="component" value="Unassembled WGS sequence"/>
</dbReference>
<feature type="transmembrane region" description="Helical" evidence="1">
    <location>
        <begin position="29"/>
        <end position="50"/>
    </location>
</feature>
<dbReference type="EMBL" id="BSRI01000001">
    <property type="protein sequence ID" value="GLV54963.1"/>
    <property type="molecule type" value="Genomic_DNA"/>
</dbReference>
<evidence type="ECO:0000313" key="2">
    <source>
        <dbReference type="EMBL" id="GLV54963.1"/>
    </source>
</evidence>
<comment type="caution">
    <text evidence="2">The sequence shown here is derived from an EMBL/GenBank/DDBJ whole genome shotgun (WGS) entry which is preliminary data.</text>
</comment>
<keyword evidence="1" id="KW-0812">Transmembrane</keyword>
<evidence type="ECO:0000256" key="1">
    <source>
        <dbReference type="SAM" id="Phobius"/>
    </source>
</evidence>
<dbReference type="RefSeq" id="WP_338248882.1">
    <property type="nucleotide sequence ID" value="NZ_BSRI01000001.1"/>
</dbReference>